<dbReference type="OrthoDB" id="4843387at2759"/>
<dbReference type="Ensembl" id="ENSAMXT00000052008.1">
    <property type="protein sequence ID" value="ENSAMXP00000045957.1"/>
    <property type="gene ID" value="ENSAMXG00000038886.1"/>
</dbReference>
<reference evidence="2" key="2">
    <citation type="journal article" date="2014" name="Nat. Commun.">
        <title>The cavefish genome reveals candidate genes for eye loss.</title>
        <authorList>
            <person name="McGaugh S.E."/>
            <person name="Gross J.B."/>
            <person name="Aken B."/>
            <person name="Blin M."/>
            <person name="Borowsky R."/>
            <person name="Chalopin D."/>
            <person name="Hinaux H."/>
            <person name="Jeffery W.R."/>
            <person name="Keene A."/>
            <person name="Ma L."/>
            <person name="Minx P."/>
            <person name="Murphy D."/>
            <person name="O'Quin K.E."/>
            <person name="Retaux S."/>
            <person name="Rohner N."/>
            <person name="Searle S.M."/>
            <person name="Stahl B.A."/>
            <person name="Tabin C."/>
            <person name="Volff J.N."/>
            <person name="Yoshizawa M."/>
            <person name="Warren W.C."/>
        </authorList>
    </citation>
    <scope>NUCLEOTIDE SEQUENCE [LARGE SCALE GENOMIC DNA]</scope>
    <source>
        <strain evidence="2">female</strain>
    </source>
</reference>
<sequence length="104" mass="11641">SVTFTPGTTMSGLSLKKTYVLKSVLWSEETKLRLFRHMDAAFVWCRKGMLVEMLWGCFAASGTGNLVRVHGTMKKEDYVDILNISTSAASLGLGRCWVFQQDND</sequence>
<dbReference type="STRING" id="7994.ENSAMXP00000045957"/>
<dbReference type="Proteomes" id="UP000018467">
    <property type="component" value="Unassembled WGS sequence"/>
</dbReference>
<reference evidence="2" key="1">
    <citation type="submission" date="2013-03" db="EMBL/GenBank/DDBJ databases">
        <authorList>
            <person name="Jeffery W."/>
            <person name="Warren W."/>
            <person name="Wilson R.K."/>
        </authorList>
    </citation>
    <scope>NUCLEOTIDE SEQUENCE</scope>
    <source>
        <strain evidence="2">female</strain>
    </source>
</reference>
<accession>A0A3B1JU67</accession>
<reference evidence="1" key="3">
    <citation type="submission" date="2025-08" db="UniProtKB">
        <authorList>
            <consortium name="Ensembl"/>
        </authorList>
    </citation>
    <scope>IDENTIFICATION</scope>
</reference>
<dbReference type="Bgee" id="ENSAMXG00000038886">
    <property type="expression patterns" value="Expressed in brain and 1 other cell type or tissue"/>
</dbReference>
<dbReference type="AlphaFoldDB" id="A0A3B1JU67"/>
<evidence type="ECO:0000313" key="1">
    <source>
        <dbReference type="Ensembl" id="ENSAMXP00000045957.1"/>
    </source>
</evidence>
<proteinExistence type="predicted"/>
<dbReference type="GeneTree" id="ENSGT01110000269572"/>
<keyword evidence="2" id="KW-1185">Reference proteome</keyword>
<evidence type="ECO:0000313" key="2">
    <source>
        <dbReference type="Proteomes" id="UP000018467"/>
    </source>
</evidence>
<organism evidence="1 2">
    <name type="scientific">Astyanax mexicanus</name>
    <name type="common">Blind cave fish</name>
    <name type="synonym">Astyanax fasciatus mexicanus</name>
    <dbReference type="NCBI Taxonomy" id="7994"/>
    <lineage>
        <taxon>Eukaryota</taxon>
        <taxon>Metazoa</taxon>
        <taxon>Chordata</taxon>
        <taxon>Craniata</taxon>
        <taxon>Vertebrata</taxon>
        <taxon>Euteleostomi</taxon>
        <taxon>Actinopterygii</taxon>
        <taxon>Neopterygii</taxon>
        <taxon>Teleostei</taxon>
        <taxon>Ostariophysi</taxon>
        <taxon>Characiformes</taxon>
        <taxon>Characoidei</taxon>
        <taxon>Acestrorhamphidae</taxon>
        <taxon>Acestrorhamphinae</taxon>
        <taxon>Astyanax</taxon>
    </lineage>
</organism>
<protein>
    <submittedName>
        <fullName evidence="1">Uncharacterized protein</fullName>
    </submittedName>
</protein>
<dbReference type="GO" id="GO:0003676">
    <property type="term" value="F:nucleic acid binding"/>
    <property type="evidence" value="ECO:0007669"/>
    <property type="project" value="InterPro"/>
</dbReference>
<reference evidence="1" key="4">
    <citation type="submission" date="2025-09" db="UniProtKB">
        <authorList>
            <consortium name="Ensembl"/>
        </authorList>
    </citation>
    <scope>IDENTIFICATION</scope>
</reference>
<name>A0A3B1JU67_ASTMX</name>
<dbReference type="Gene3D" id="3.30.420.10">
    <property type="entry name" value="Ribonuclease H-like superfamily/Ribonuclease H"/>
    <property type="match status" value="1"/>
</dbReference>
<dbReference type="InParanoid" id="A0A3B1JU67"/>
<dbReference type="InterPro" id="IPR036397">
    <property type="entry name" value="RNaseH_sf"/>
</dbReference>